<dbReference type="Proteomes" id="UP000681425">
    <property type="component" value="Chromosome"/>
</dbReference>
<reference evidence="1" key="1">
    <citation type="submission" date="2021-04" db="EMBL/GenBank/DDBJ databases">
        <title>Isolation of p-tert-butylphenol degrading bacteria Sphingobium phenoxybenzoativorans Tas13 from active sludge.</title>
        <authorList>
            <person name="Li Y."/>
        </authorList>
    </citation>
    <scope>NUCLEOTIDE SEQUENCE</scope>
    <source>
        <strain evidence="1">Tas13</strain>
    </source>
</reference>
<proteinExistence type="predicted"/>
<evidence type="ECO:0000313" key="2">
    <source>
        <dbReference type="Proteomes" id="UP000681425"/>
    </source>
</evidence>
<dbReference type="EMBL" id="CP073910">
    <property type="protein sequence ID" value="QUT04080.1"/>
    <property type="molecule type" value="Genomic_DNA"/>
</dbReference>
<name>A0A975K370_9SPHN</name>
<sequence length="149" mass="17018">MTDIIPATRQARRAVVQAGGTPTHWIMTHEVESTLLTLMKPYMTHDSRNVPQRFLDGLPYYIQDDLPEPGFICGEGKLPDPHREQELREAIDMIMRKARDEMEPYRIELAEIEARKPPRPIVIPASVLQGDTQIGWPRLVPETDPDAPQ</sequence>
<accession>A0A975K370</accession>
<gene>
    <name evidence="1" type="ORF">KFK14_13080</name>
</gene>
<keyword evidence="2" id="KW-1185">Reference proteome</keyword>
<dbReference type="KEGG" id="spph:KFK14_13080"/>
<protein>
    <submittedName>
        <fullName evidence="1">Uncharacterized protein</fullName>
    </submittedName>
</protein>
<dbReference type="AlphaFoldDB" id="A0A975K370"/>
<organism evidence="1 2">
    <name type="scientific">Sphingobium phenoxybenzoativorans</name>
    <dbReference type="NCBI Taxonomy" id="1592790"/>
    <lineage>
        <taxon>Bacteria</taxon>
        <taxon>Pseudomonadati</taxon>
        <taxon>Pseudomonadota</taxon>
        <taxon>Alphaproteobacteria</taxon>
        <taxon>Sphingomonadales</taxon>
        <taxon>Sphingomonadaceae</taxon>
        <taxon>Sphingobium</taxon>
    </lineage>
</organism>
<dbReference type="RefSeq" id="WP_212607975.1">
    <property type="nucleotide sequence ID" value="NZ_CP073910.1"/>
</dbReference>
<evidence type="ECO:0000313" key="1">
    <source>
        <dbReference type="EMBL" id="QUT04080.1"/>
    </source>
</evidence>